<dbReference type="PANTHER" id="PTHR42855:SF1">
    <property type="entry name" value="ABC TRANSPORTER DOMAIN-CONTAINING PROTEIN"/>
    <property type="match status" value="1"/>
</dbReference>
<protein>
    <recommendedName>
        <fullName evidence="1">ABC transporter domain-containing protein</fullName>
    </recommendedName>
</protein>
<dbReference type="InterPro" id="IPR051309">
    <property type="entry name" value="ABCF_ATPase"/>
</dbReference>
<dbReference type="SUPFAM" id="SSF52540">
    <property type="entry name" value="P-loop containing nucleoside triphosphate hydrolases"/>
    <property type="match status" value="1"/>
</dbReference>
<dbReference type="InterPro" id="IPR003439">
    <property type="entry name" value="ABC_transporter-like_ATP-bd"/>
</dbReference>
<proteinExistence type="predicted"/>
<evidence type="ECO:0000313" key="3">
    <source>
        <dbReference type="Proteomes" id="UP001157418"/>
    </source>
</evidence>
<dbReference type="Pfam" id="PF00005">
    <property type="entry name" value="ABC_tran"/>
    <property type="match status" value="1"/>
</dbReference>
<comment type="caution">
    <text evidence="2">The sequence shown here is derived from an EMBL/GenBank/DDBJ whole genome shotgun (WGS) entry which is preliminary data.</text>
</comment>
<reference evidence="2 3" key="1">
    <citation type="submission" date="2022-01" db="EMBL/GenBank/DDBJ databases">
        <authorList>
            <person name="Xiong W."/>
            <person name="Schranz E."/>
        </authorList>
    </citation>
    <scope>NUCLEOTIDE SEQUENCE [LARGE SCALE GENOMIC DNA]</scope>
</reference>
<dbReference type="PANTHER" id="PTHR42855">
    <property type="entry name" value="ABC TRANSPORTER ATP-BINDING SUBUNIT"/>
    <property type="match status" value="1"/>
</dbReference>
<dbReference type="Proteomes" id="UP001157418">
    <property type="component" value="Unassembled WGS sequence"/>
</dbReference>
<dbReference type="EMBL" id="CAKMRJ010000001">
    <property type="protein sequence ID" value="CAH1413029.1"/>
    <property type="molecule type" value="Genomic_DNA"/>
</dbReference>
<dbReference type="InterPro" id="IPR027417">
    <property type="entry name" value="P-loop_NTPase"/>
</dbReference>
<evidence type="ECO:0000259" key="1">
    <source>
        <dbReference type="Pfam" id="PF00005"/>
    </source>
</evidence>
<dbReference type="AlphaFoldDB" id="A0AAU9LMZ9"/>
<name>A0AAU9LMZ9_9ASTR</name>
<gene>
    <name evidence="2" type="ORF">LVIROSA_LOCUS1011</name>
</gene>
<accession>A0AAU9LMZ9</accession>
<keyword evidence="3" id="KW-1185">Reference proteome</keyword>
<feature type="domain" description="ABC transporter" evidence="1">
    <location>
        <begin position="40"/>
        <end position="90"/>
    </location>
</feature>
<sequence length="114" mass="12497">MHFAVNYMTQTMLKYGADSLISDSTCLALLTPCYEDKVLLKKANISIERGDKVAIIGPNGCGKSTLLKLTMGLQKPNSGEVILGEHNVLPNYFEQNQVMLQALTCHPCPVDSRP</sequence>
<dbReference type="Gene3D" id="3.40.50.300">
    <property type="entry name" value="P-loop containing nucleotide triphosphate hydrolases"/>
    <property type="match status" value="1"/>
</dbReference>
<dbReference type="GO" id="GO:0016887">
    <property type="term" value="F:ATP hydrolysis activity"/>
    <property type="evidence" value="ECO:0007669"/>
    <property type="project" value="InterPro"/>
</dbReference>
<evidence type="ECO:0000313" key="2">
    <source>
        <dbReference type="EMBL" id="CAH1413029.1"/>
    </source>
</evidence>
<organism evidence="2 3">
    <name type="scientific">Lactuca virosa</name>
    <dbReference type="NCBI Taxonomy" id="75947"/>
    <lineage>
        <taxon>Eukaryota</taxon>
        <taxon>Viridiplantae</taxon>
        <taxon>Streptophyta</taxon>
        <taxon>Embryophyta</taxon>
        <taxon>Tracheophyta</taxon>
        <taxon>Spermatophyta</taxon>
        <taxon>Magnoliopsida</taxon>
        <taxon>eudicotyledons</taxon>
        <taxon>Gunneridae</taxon>
        <taxon>Pentapetalae</taxon>
        <taxon>asterids</taxon>
        <taxon>campanulids</taxon>
        <taxon>Asterales</taxon>
        <taxon>Asteraceae</taxon>
        <taxon>Cichorioideae</taxon>
        <taxon>Cichorieae</taxon>
        <taxon>Lactucinae</taxon>
        <taxon>Lactuca</taxon>
    </lineage>
</organism>
<dbReference type="GO" id="GO:0005524">
    <property type="term" value="F:ATP binding"/>
    <property type="evidence" value="ECO:0007669"/>
    <property type="project" value="InterPro"/>
</dbReference>